<feature type="domain" description="PilZ" evidence="1">
    <location>
        <begin position="16"/>
        <end position="115"/>
    </location>
</feature>
<dbReference type="Proteomes" id="UP001528823">
    <property type="component" value="Unassembled WGS sequence"/>
</dbReference>
<protein>
    <submittedName>
        <fullName evidence="2">PilZ domain-containing protein</fullName>
    </submittedName>
</protein>
<keyword evidence="3" id="KW-1185">Reference proteome</keyword>
<evidence type="ECO:0000313" key="2">
    <source>
        <dbReference type="EMBL" id="MDE1463609.1"/>
    </source>
</evidence>
<proteinExistence type="predicted"/>
<comment type="caution">
    <text evidence="2">The sequence shown here is derived from an EMBL/GenBank/DDBJ whole genome shotgun (WGS) entry which is preliminary data.</text>
</comment>
<dbReference type="RefSeq" id="WP_274689942.1">
    <property type="nucleotide sequence ID" value="NZ_JAPMOU010000022.1"/>
</dbReference>
<evidence type="ECO:0000313" key="3">
    <source>
        <dbReference type="Proteomes" id="UP001528823"/>
    </source>
</evidence>
<dbReference type="EMBL" id="JAPMOU010000022">
    <property type="protein sequence ID" value="MDE1463609.1"/>
    <property type="molecule type" value="Genomic_DNA"/>
</dbReference>
<reference evidence="2 3" key="1">
    <citation type="submission" date="2022-11" db="EMBL/GenBank/DDBJ databases">
        <title>Spartinivicinus poritis sp. nov., isolated from scleractinian coral Porites lutea.</title>
        <authorList>
            <person name="Zhang G."/>
            <person name="Cai L."/>
            <person name="Wei Q."/>
        </authorList>
    </citation>
    <scope>NUCLEOTIDE SEQUENCE [LARGE SCALE GENOMIC DNA]</scope>
    <source>
        <strain evidence="2 3">A2-2</strain>
    </source>
</reference>
<evidence type="ECO:0000259" key="1">
    <source>
        <dbReference type="Pfam" id="PF07238"/>
    </source>
</evidence>
<accession>A0ABT5UB48</accession>
<dbReference type="Pfam" id="PF07238">
    <property type="entry name" value="PilZ"/>
    <property type="match status" value="1"/>
</dbReference>
<dbReference type="SUPFAM" id="SSF141371">
    <property type="entry name" value="PilZ domain-like"/>
    <property type="match status" value="1"/>
</dbReference>
<gene>
    <name evidence="2" type="ORF">ORQ98_16775</name>
</gene>
<sequence length="118" mass="13417">MTDGHQRDDERRCLPRKRLKNCHVEVLSQQTGDAVGKVFDINIKGFMLLSSNQVNPFEQYALSFVLPDGKQQGTLINFEAECMWCQGSNFSSDFGAGFEFKRIKKAHLPILKAFIDAF</sequence>
<organism evidence="2 3">
    <name type="scientific">Spartinivicinus poritis</name>
    <dbReference type="NCBI Taxonomy" id="2994640"/>
    <lineage>
        <taxon>Bacteria</taxon>
        <taxon>Pseudomonadati</taxon>
        <taxon>Pseudomonadota</taxon>
        <taxon>Gammaproteobacteria</taxon>
        <taxon>Oceanospirillales</taxon>
        <taxon>Zooshikellaceae</taxon>
        <taxon>Spartinivicinus</taxon>
    </lineage>
</organism>
<dbReference type="Gene3D" id="2.40.10.220">
    <property type="entry name" value="predicted glycosyltransferase like domains"/>
    <property type="match status" value="1"/>
</dbReference>
<name>A0ABT5UB48_9GAMM</name>
<dbReference type="InterPro" id="IPR009875">
    <property type="entry name" value="PilZ_domain"/>
</dbReference>